<organism evidence="1 2">
    <name type="scientific">Lutimaribacter degradans</name>
    <dbReference type="NCBI Taxonomy" id="2945989"/>
    <lineage>
        <taxon>Bacteria</taxon>
        <taxon>Pseudomonadati</taxon>
        <taxon>Pseudomonadota</taxon>
        <taxon>Alphaproteobacteria</taxon>
        <taxon>Rhodobacterales</taxon>
        <taxon>Roseobacteraceae</taxon>
        <taxon>Lutimaribacter</taxon>
    </lineage>
</organism>
<gene>
    <name evidence="1" type="ORF">M8744_02020</name>
</gene>
<comment type="caution">
    <text evidence="1">The sequence shown here is derived from an EMBL/GenBank/DDBJ whole genome shotgun (WGS) entry which is preliminary data.</text>
</comment>
<name>A0ACC5ZRL1_9RHOB</name>
<evidence type="ECO:0000313" key="2">
    <source>
        <dbReference type="Proteomes" id="UP001203036"/>
    </source>
</evidence>
<evidence type="ECO:0000313" key="1">
    <source>
        <dbReference type="EMBL" id="MCM2560912.1"/>
    </source>
</evidence>
<dbReference type="EMBL" id="JAMQGO010000001">
    <property type="protein sequence ID" value="MCM2560912.1"/>
    <property type="molecule type" value="Genomic_DNA"/>
</dbReference>
<proteinExistence type="predicted"/>
<keyword evidence="2" id="KW-1185">Reference proteome</keyword>
<sequence>MVKDPKLVPMFEELEHAVASCSEDARRQVHKRLHVVLARFEAQGCHVPQRMHELDDMLAASRIEDTFDNIPV</sequence>
<reference evidence="1" key="1">
    <citation type="submission" date="2022-06" db="EMBL/GenBank/DDBJ databases">
        <title>Lutimaribacter sp. EGI FJ00013, a novel bacterium isolated from a salt lake sediment enrichment.</title>
        <authorList>
            <person name="Gao L."/>
            <person name="Fang B.-Z."/>
            <person name="Li W.-J."/>
        </authorList>
    </citation>
    <scope>NUCLEOTIDE SEQUENCE</scope>
    <source>
        <strain evidence="1">EGI FJ00013</strain>
    </source>
</reference>
<accession>A0ACC5ZRL1</accession>
<dbReference type="Proteomes" id="UP001203036">
    <property type="component" value="Unassembled WGS sequence"/>
</dbReference>
<protein>
    <submittedName>
        <fullName evidence="1">Uncharacterized protein</fullName>
    </submittedName>
</protein>